<sequence>MAIRQINSGKEAGPENIPAEALKADVVVTVKILHILFSKIWDEEQEPTDWKERHLIKVTMKGNLTNCDN</sequence>
<name>A0A183MNT1_9TREM</name>
<protein>
    <submittedName>
        <fullName evidence="1">Uncharacterized protein</fullName>
    </submittedName>
</protein>
<accession>A0A183MNT1</accession>
<dbReference type="EMBL" id="UZAI01017442">
    <property type="protein sequence ID" value="VDP24777.1"/>
    <property type="molecule type" value="Genomic_DNA"/>
</dbReference>
<dbReference type="AlphaFoldDB" id="A0A183MNT1"/>
<reference evidence="1 2" key="1">
    <citation type="submission" date="2018-11" db="EMBL/GenBank/DDBJ databases">
        <authorList>
            <consortium name="Pathogen Informatics"/>
        </authorList>
    </citation>
    <scope>NUCLEOTIDE SEQUENCE [LARGE SCALE GENOMIC DNA]</scope>
    <source>
        <strain evidence="1 2">Zambia</strain>
    </source>
</reference>
<dbReference type="Proteomes" id="UP000277204">
    <property type="component" value="Unassembled WGS sequence"/>
</dbReference>
<evidence type="ECO:0000313" key="2">
    <source>
        <dbReference type="Proteomes" id="UP000277204"/>
    </source>
</evidence>
<organism evidence="1 2">
    <name type="scientific">Schistosoma margrebowiei</name>
    <dbReference type="NCBI Taxonomy" id="48269"/>
    <lineage>
        <taxon>Eukaryota</taxon>
        <taxon>Metazoa</taxon>
        <taxon>Spiralia</taxon>
        <taxon>Lophotrochozoa</taxon>
        <taxon>Platyhelminthes</taxon>
        <taxon>Trematoda</taxon>
        <taxon>Digenea</taxon>
        <taxon>Strigeidida</taxon>
        <taxon>Schistosomatoidea</taxon>
        <taxon>Schistosomatidae</taxon>
        <taxon>Schistosoma</taxon>
    </lineage>
</organism>
<evidence type="ECO:0000313" key="1">
    <source>
        <dbReference type="EMBL" id="VDP24777.1"/>
    </source>
</evidence>
<keyword evidence="2" id="KW-1185">Reference proteome</keyword>
<proteinExistence type="predicted"/>
<gene>
    <name evidence="1" type="ORF">SMRZ_LOCUS17706</name>
</gene>